<dbReference type="Gene3D" id="3.40.50.300">
    <property type="entry name" value="P-loop containing nucleotide triphosphate hydrolases"/>
    <property type="match status" value="1"/>
</dbReference>
<dbReference type="HOGENOM" id="CLU_003175_1_0_1"/>
<dbReference type="InterPro" id="IPR016024">
    <property type="entry name" value="ARM-type_fold"/>
</dbReference>
<dbReference type="InterPro" id="IPR007111">
    <property type="entry name" value="NACHT_NTPase"/>
</dbReference>
<name>A0A014P5Z0_9HYPO</name>
<accession>A0A014P5Z0</accession>
<protein>
    <submittedName>
        <fullName evidence="2">NACHT and HEAT repeat domain protein</fullName>
    </submittedName>
</protein>
<dbReference type="eggNOG" id="KOG2029">
    <property type="taxonomic scope" value="Eukaryota"/>
</dbReference>
<reference evidence="2 3" key="1">
    <citation type="submission" date="2014-02" db="EMBL/GenBank/DDBJ databases">
        <title>The genome sequence of the entomopathogenic fungus Metarhizium robertsii ARSEF 2575.</title>
        <authorList>
            <person name="Giuliano Garisto Donzelli B."/>
            <person name="Roe B.A."/>
            <person name="Macmil S.L."/>
            <person name="Krasnoff S.B."/>
            <person name="Gibson D.M."/>
        </authorList>
    </citation>
    <scope>NUCLEOTIDE SEQUENCE [LARGE SCALE GENOMIC DNA]</scope>
    <source>
        <strain evidence="2 3">ARSEF 2575</strain>
    </source>
</reference>
<evidence type="ECO:0000313" key="2">
    <source>
        <dbReference type="EMBL" id="EXU97830.1"/>
    </source>
</evidence>
<dbReference type="Pfam" id="PF05729">
    <property type="entry name" value="NACHT"/>
    <property type="match status" value="1"/>
</dbReference>
<dbReference type="InterPro" id="IPR011989">
    <property type="entry name" value="ARM-like"/>
</dbReference>
<dbReference type="EMBL" id="JELW01000032">
    <property type="protein sequence ID" value="EXU97830.1"/>
    <property type="molecule type" value="Genomic_DNA"/>
</dbReference>
<dbReference type="Pfam" id="PF23238">
    <property type="entry name" value="DUF7068"/>
    <property type="match status" value="1"/>
</dbReference>
<dbReference type="InterPro" id="IPR027417">
    <property type="entry name" value="P-loop_NTPase"/>
</dbReference>
<feature type="domain" description="NACHT" evidence="1">
    <location>
        <begin position="482"/>
        <end position="615"/>
    </location>
</feature>
<evidence type="ECO:0000313" key="3">
    <source>
        <dbReference type="Proteomes" id="UP000030151"/>
    </source>
</evidence>
<evidence type="ECO:0000259" key="1">
    <source>
        <dbReference type="PROSITE" id="PS50837"/>
    </source>
</evidence>
<dbReference type="PROSITE" id="PS50837">
    <property type="entry name" value="NACHT"/>
    <property type="match status" value="1"/>
</dbReference>
<dbReference type="SUPFAM" id="SSF48371">
    <property type="entry name" value="ARM repeat"/>
    <property type="match status" value="1"/>
</dbReference>
<gene>
    <name evidence="2" type="ORF">X797_009018</name>
</gene>
<dbReference type="Gene3D" id="1.25.10.10">
    <property type="entry name" value="Leucine-rich Repeat Variant"/>
    <property type="match status" value="5"/>
</dbReference>
<proteinExistence type="predicted"/>
<comment type="caution">
    <text evidence="2">The sequence shown here is derived from an EMBL/GenBank/DDBJ whole genome shotgun (WGS) entry which is preliminary data.</text>
</comment>
<dbReference type="PANTHER" id="PTHR46312">
    <property type="entry name" value="NACHT DOMAIN-CONTAINING PROTEIN"/>
    <property type="match status" value="1"/>
</dbReference>
<dbReference type="InterPro" id="IPR055496">
    <property type="entry name" value="DUF7068"/>
</dbReference>
<dbReference type="PANTHER" id="PTHR46312:SF2">
    <property type="entry name" value="NUCLEOTIDE-BINDING OLIGOMERIZATION DOMAIN-CONTAINING PROTEIN 2-LIKE"/>
    <property type="match status" value="1"/>
</dbReference>
<organism evidence="2 3">
    <name type="scientific">Metarhizium robertsii</name>
    <dbReference type="NCBI Taxonomy" id="568076"/>
    <lineage>
        <taxon>Eukaryota</taxon>
        <taxon>Fungi</taxon>
        <taxon>Dikarya</taxon>
        <taxon>Ascomycota</taxon>
        <taxon>Pezizomycotina</taxon>
        <taxon>Sordariomycetes</taxon>
        <taxon>Hypocreomycetidae</taxon>
        <taxon>Hypocreales</taxon>
        <taxon>Clavicipitaceae</taxon>
        <taxon>Metarhizium</taxon>
    </lineage>
</organism>
<dbReference type="OrthoDB" id="427518at2759"/>
<dbReference type="Pfam" id="PF13646">
    <property type="entry name" value="HEAT_2"/>
    <property type="match status" value="1"/>
</dbReference>
<dbReference type="Proteomes" id="UP000030151">
    <property type="component" value="Unassembled WGS sequence"/>
</dbReference>
<sequence>MTELQKDITASLTLRIIFIRSGELTLLDIVPVTYSIDVVPVDPWCIVILTAALSVGNLETSGLRASITTITRNKEAGMEAFQSINSKGNAEPRRLGLKEGSIVAIHGLDTHSPKTWVAWKKDGDPKSGEVHWLQDRSMLPSVIPSARIFTYDWNANFDKDAAAQGLLGHADGLLEKLHIRRSKDAINRPLIFVASCFGGLLLSKKALHRASEGHSKYQNILKSTVGIAFLGTPFQGSNKGFITSTQLRLNIAISSGGETADELVKYLNNNDSERKQLDEVVQQFCEMANSKMFKFPIICFYETRRTDFKKVLKELTPEFRKALGKHDTGILVPEYSACLQGQPRSDLAVRHGLLNKFAGPEDPAFEIVSYYLKEFAEEALQRGPDAWIQNEHYRDKLNIVRLSGNHLSMDQCYINLAIIETSNGEADRIEKGSDGEDLTPQHSPFSILARQKVETPDKTTQVELATLFNDRKRPQSKTIKPRRILIRGRAGVGKTTLCKKIVHEFTRGAWGEWTNIFDRVLWVPLRSLKRKPDNGYHLEGLFLRDFFSNAPNREALAKQLEETLHITKFATTLFILDGLDEVSEGMRPSNEMHKFLIFLLQIPNVIITSRPNASLPSWIRAPDLELETIGFYPDQVEEYIEKTFTDFADAKTPEIDQETVDKIQLFIRDHWLLQGLIRIPIQLDALCYTWKDLDRGNLPNTMTGIYEAIVQRLWRKDIVRLERLDENYVASAQDVEIEDEVENDSARLECLAFNGLHCDIMDFTRTHRNQIAKNLPAASHLIKLSLDETLAQLSFMRTSDPSSMSEDRNYHFIHLTFQEYFAARYFVRQWKNNGQLQCLALGSKYTETMPTGPTEFLRKHKYTARYDIFWRFVAGLLDIRSNVGPGQDIQRFFRMIEDEPLDLLGPTHQRLVMHCLSEISGSVPMRENLEQRSPEWLRMREDLEQKLSEWLLFECDFKGSAQLASEMEFPERALDAALLEGSDHAQKTILQSLTGRPAIPDKILTAVAARLNDKDRYVRGAAIKALVGQRRALPDKTWILTAVLARLNDEDSYVRVAIIKALDQRPALPHEILTAVAARFNDEEWYVRQAAVIVLGGRPALPEKVLLEVVARLSDKKRDVRSAAITALGQQLALFNETWILMAVIARLKDREWYVRVAAIKVLGEQLALPKKILMIVVARLTDDNRDVRDAAVEALTVTAQLNNEKWYIRHAAVIVLAVTARLKDKEWDVRYAAVEALGGRPALPDKIFLAVAARLNDEKWDVRYAAVIALGGRPALPDEVFIAVTARLDDEDKNVRRAAIITLGGRPALPNNILTAITARINDAEGDVQQATIITLGGRPGLPYEILTIIAARLDSKNGDARRTAVEALSRQPALPNKILTIVAARLNDEDRDVRRATVVALSRQPALPDKILTVIAARLDDKDRYVRGATITALISQRPALPDKIFIAAAVRLNDKDKYIRIAVVKALGQQPVVPDEILTAVVALFSDEDEDVRRAAVNAFLDILQKHRKFNCSLLNGPQVASLYENLLYRSFEEQLSWYSEDNSSCLNMPEGIRRIYQHADIKSKINRARPRNFPSTPQQSIF</sequence>
<dbReference type="SUPFAM" id="SSF52540">
    <property type="entry name" value="P-loop containing nucleoside triphosphate hydrolases"/>
    <property type="match status" value="1"/>
</dbReference>